<dbReference type="OrthoDB" id="9800872at2"/>
<dbReference type="SUPFAM" id="SSF52821">
    <property type="entry name" value="Rhodanese/Cell cycle control phosphatase"/>
    <property type="match status" value="1"/>
</dbReference>
<dbReference type="Gene3D" id="3.40.250.10">
    <property type="entry name" value="Rhodanese-like domain"/>
    <property type="match status" value="1"/>
</dbReference>
<accession>A0A518CIE1</accession>
<dbReference type="Proteomes" id="UP000317178">
    <property type="component" value="Chromosome"/>
</dbReference>
<sequence>MTDAATPLEMSCEQVKAKLDNNDDFLLLDVREEDEYQTVHVEGATLVPMSQIQDRVGELDPQKDSEVVVYCHHGGRSMKVMLWLRKQGFSKAINMSGGIDEWAEKIDPSLPRY</sequence>
<dbReference type="PROSITE" id="PS50206">
    <property type="entry name" value="RHODANESE_3"/>
    <property type="match status" value="1"/>
</dbReference>
<evidence type="ECO:0000259" key="1">
    <source>
        <dbReference type="PROSITE" id="PS50206"/>
    </source>
</evidence>
<dbReference type="RefSeq" id="WP_144993243.1">
    <property type="nucleotide sequence ID" value="NZ_CP036281.1"/>
</dbReference>
<dbReference type="PANTHER" id="PTHR43031">
    <property type="entry name" value="FAD-DEPENDENT OXIDOREDUCTASE"/>
    <property type="match status" value="1"/>
</dbReference>
<name>A0A518CIE1_9PLAN</name>
<dbReference type="InterPro" id="IPR036873">
    <property type="entry name" value="Rhodanese-like_dom_sf"/>
</dbReference>
<dbReference type="GO" id="GO:0016779">
    <property type="term" value="F:nucleotidyltransferase activity"/>
    <property type="evidence" value="ECO:0007669"/>
    <property type="project" value="UniProtKB-KW"/>
</dbReference>
<keyword evidence="2" id="KW-0808">Transferase</keyword>
<dbReference type="PANTHER" id="PTHR43031:SF17">
    <property type="entry name" value="SULFURTRANSFERASE YTWF-RELATED"/>
    <property type="match status" value="1"/>
</dbReference>
<dbReference type="Pfam" id="PF00581">
    <property type="entry name" value="Rhodanese"/>
    <property type="match status" value="1"/>
</dbReference>
<proteinExistence type="predicted"/>
<keyword evidence="3" id="KW-1185">Reference proteome</keyword>
<feature type="domain" description="Rhodanese" evidence="1">
    <location>
        <begin position="21"/>
        <end position="111"/>
    </location>
</feature>
<gene>
    <name evidence="2" type="primary">moeZ_1</name>
    <name evidence="2" type="ORF">Pla110_07020</name>
</gene>
<dbReference type="InterPro" id="IPR001763">
    <property type="entry name" value="Rhodanese-like_dom"/>
</dbReference>
<dbReference type="SMART" id="SM00450">
    <property type="entry name" value="RHOD"/>
    <property type="match status" value="1"/>
</dbReference>
<reference evidence="2 3" key="1">
    <citation type="submission" date="2019-02" db="EMBL/GenBank/DDBJ databases">
        <title>Deep-cultivation of Planctomycetes and their phenomic and genomic characterization uncovers novel biology.</title>
        <authorList>
            <person name="Wiegand S."/>
            <person name="Jogler M."/>
            <person name="Boedeker C."/>
            <person name="Pinto D."/>
            <person name="Vollmers J."/>
            <person name="Rivas-Marin E."/>
            <person name="Kohn T."/>
            <person name="Peeters S.H."/>
            <person name="Heuer A."/>
            <person name="Rast P."/>
            <person name="Oberbeckmann S."/>
            <person name="Bunk B."/>
            <person name="Jeske O."/>
            <person name="Meyerdierks A."/>
            <person name="Storesund J.E."/>
            <person name="Kallscheuer N."/>
            <person name="Luecker S."/>
            <person name="Lage O.M."/>
            <person name="Pohl T."/>
            <person name="Merkel B.J."/>
            <person name="Hornburger P."/>
            <person name="Mueller R.-W."/>
            <person name="Bruemmer F."/>
            <person name="Labrenz M."/>
            <person name="Spormann A.M."/>
            <person name="Op den Camp H."/>
            <person name="Overmann J."/>
            <person name="Amann R."/>
            <person name="Jetten M.S.M."/>
            <person name="Mascher T."/>
            <person name="Medema M.H."/>
            <person name="Devos D.P."/>
            <person name="Kaster A.-K."/>
            <person name="Ovreas L."/>
            <person name="Rohde M."/>
            <person name="Galperin M.Y."/>
            <person name="Jogler C."/>
        </authorList>
    </citation>
    <scope>NUCLEOTIDE SEQUENCE [LARGE SCALE GENOMIC DNA]</scope>
    <source>
        <strain evidence="2 3">Pla110</strain>
    </source>
</reference>
<evidence type="ECO:0000313" key="2">
    <source>
        <dbReference type="EMBL" id="QDU78998.1"/>
    </source>
</evidence>
<organism evidence="2 3">
    <name type="scientific">Polystyrenella longa</name>
    <dbReference type="NCBI Taxonomy" id="2528007"/>
    <lineage>
        <taxon>Bacteria</taxon>
        <taxon>Pseudomonadati</taxon>
        <taxon>Planctomycetota</taxon>
        <taxon>Planctomycetia</taxon>
        <taxon>Planctomycetales</taxon>
        <taxon>Planctomycetaceae</taxon>
        <taxon>Polystyrenella</taxon>
    </lineage>
</organism>
<protein>
    <submittedName>
        <fullName evidence="2">Putative adenylyltransferase/sulfurtransferase MoeZ</fullName>
    </submittedName>
</protein>
<dbReference type="CDD" id="cd00158">
    <property type="entry name" value="RHOD"/>
    <property type="match status" value="1"/>
</dbReference>
<evidence type="ECO:0000313" key="3">
    <source>
        <dbReference type="Proteomes" id="UP000317178"/>
    </source>
</evidence>
<dbReference type="KEGG" id="plon:Pla110_07020"/>
<dbReference type="EMBL" id="CP036281">
    <property type="protein sequence ID" value="QDU78998.1"/>
    <property type="molecule type" value="Genomic_DNA"/>
</dbReference>
<dbReference type="InterPro" id="IPR050229">
    <property type="entry name" value="GlpE_sulfurtransferase"/>
</dbReference>
<keyword evidence="2" id="KW-0548">Nucleotidyltransferase</keyword>
<dbReference type="AlphaFoldDB" id="A0A518CIE1"/>